<evidence type="ECO:0000313" key="3">
    <source>
        <dbReference type="EMBL" id="KAG5472371.1"/>
    </source>
</evidence>
<protein>
    <recommendedName>
        <fullName evidence="2">Pseudouridine synthase RsuA/RluA-like domain-containing protein</fullName>
    </recommendedName>
</protein>
<dbReference type="AlphaFoldDB" id="A0A836KFR1"/>
<keyword evidence="4" id="KW-1185">Reference proteome</keyword>
<dbReference type="GO" id="GO:0003723">
    <property type="term" value="F:RNA binding"/>
    <property type="evidence" value="ECO:0007669"/>
    <property type="project" value="InterPro"/>
</dbReference>
<dbReference type="GO" id="GO:0000455">
    <property type="term" value="P:enzyme-directed rRNA pseudouridine synthesis"/>
    <property type="evidence" value="ECO:0007669"/>
    <property type="project" value="TreeGrafter"/>
</dbReference>
<dbReference type="EMBL" id="JAFEUZ010000030">
    <property type="protein sequence ID" value="KAG5472371.1"/>
    <property type="molecule type" value="Genomic_DNA"/>
</dbReference>
<evidence type="ECO:0000259" key="2">
    <source>
        <dbReference type="Pfam" id="PF00849"/>
    </source>
</evidence>
<dbReference type="RefSeq" id="XP_067176671.1">
    <property type="nucleotide sequence ID" value="XM_067321303.1"/>
</dbReference>
<name>A0A836KFR1_9TRYP</name>
<dbReference type="OrthoDB" id="428658at2759"/>
<comment type="caution">
    <text evidence="3">The sequence shown here is derived from an EMBL/GenBank/DDBJ whole genome shotgun (WGS) entry which is preliminary data.</text>
</comment>
<feature type="compositionally biased region" description="Low complexity" evidence="1">
    <location>
        <begin position="236"/>
        <end position="253"/>
    </location>
</feature>
<dbReference type="GO" id="GO:0009982">
    <property type="term" value="F:pseudouridine synthase activity"/>
    <property type="evidence" value="ECO:0007669"/>
    <property type="project" value="InterPro"/>
</dbReference>
<gene>
    <name evidence="3" type="ORF">LSCM1_03770</name>
</gene>
<accession>A0A836KFR1</accession>
<reference evidence="4" key="2">
    <citation type="journal article" date="2021" name="Sci. Data">
        <title>Chromosome-scale genome sequencing, assembly and annotation of six genomes from subfamily Leishmaniinae.</title>
        <authorList>
            <person name="Almutairi H."/>
            <person name="Urbaniak M.D."/>
            <person name="Bates M.D."/>
            <person name="Jariyapan N."/>
            <person name="Kwakye-Nuako G."/>
            <person name="Thomaz Soccol V."/>
            <person name="Al-Salem W.S."/>
            <person name="Dillon R.J."/>
            <person name="Bates P.A."/>
            <person name="Gatherer D."/>
        </authorList>
    </citation>
    <scope>NUCLEOTIDE SEQUENCE [LARGE SCALE GENOMIC DNA]</scope>
</reference>
<organism evidence="3 4">
    <name type="scientific">Leishmania martiniquensis</name>
    <dbReference type="NCBI Taxonomy" id="1580590"/>
    <lineage>
        <taxon>Eukaryota</taxon>
        <taxon>Discoba</taxon>
        <taxon>Euglenozoa</taxon>
        <taxon>Kinetoplastea</taxon>
        <taxon>Metakinetoplastina</taxon>
        <taxon>Trypanosomatida</taxon>
        <taxon>Trypanosomatidae</taxon>
        <taxon>Leishmaniinae</taxon>
        <taxon>Leishmania</taxon>
    </lineage>
</organism>
<dbReference type="CDD" id="cd02869">
    <property type="entry name" value="PseudoU_synth_RluA_like"/>
    <property type="match status" value="1"/>
</dbReference>
<dbReference type="SUPFAM" id="SSF55120">
    <property type="entry name" value="Pseudouridine synthase"/>
    <property type="match status" value="2"/>
</dbReference>
<reference evidence="4" key="1">
    <citation type="journal article" date="2021" name="Microbiol. Resour. Announc.">
        <title>LGAAP: Leishmaniinae Genome Assembly and Annotation Pipeline.</title>
        <authorList>
            <person name="Almutairi H."/>
            <person name="Urbaniak M.D."/>
            <person name="Bates M.D."/>
            <person name="Jariyapan N."/>
            <person name="Kwakye-Nuako G."/>
            <person name="Thomaz-Soccol V."/>
            <person name="Al-Salem W.S."/>
            <person name="Dillon R.J."/>
            <person name="Bates P.A."/>
            <person name="Gatherer D."/>
        </authorList>
    </citation>
    <scope>NUCLEOTIDE SEQUENCE [LARGE SCALE GENOMIC DNA]</scope>
</reference>
<dbReference type="Gene3D" id="3.30.2350.10">
    <property type="entry name" value="Pseudouridine synthase"/>
    <property type="match status" value="2"/>
</dbReference>
<dbReference type="PANTHER" id="PTHR21600:SF77">
    <property type="entry name" value="PSEUDOURIDYLATE SYNTHASE PROTEIN, PUTATIVE-RELATED"/>
    <property type="match status" value="1"/>
</dbReference>
<dbReference type="KEGG" id="lmat:92513815"/>
<dbReference type="PANTHER" id="PTHR21600">
    <property type="entry name" value="MITOCHONDRIAL RNA PSEUDOURIDINE SYNTHASE"/>
    <property type="match status" value="1"/>
</dbReference>
<dbReference type="GeneID" id="92513815"/>
<dbReference type="InterPro" id="IPR050188">
    <property type="entry name" value="RluA_PseudoU_synthase"/>
</dbReference>
<evidence type="ECO:0000313" key="4">
    <source>
        <dbReference type="Proteomes" id="UP000673552"/>
    </source>
</evidence>
<dbReference type="InterPro" id="IPR006145">
    <property type="entry name" value="PsdUridine_synth_RsuA/RluA"/>
</dbReference>
<dbReference type="Proteomes" id="UP000673552">
    <property type="component" value="Unassembled WGS sequence"/>
</dbReference>
<evidence type="ECO:0000256" key="1">
    <source>
        <dbReference type="SAM" id="MobiDB-lite"/>
    </source>
</evidence>
<dbReference type="Pfam" id="PF00849">
    <property type="entry name" value="PseudoU_synth_2"/>
    <property type="match status" value="1"/>
</dbReference>
<dbReference type="InterPro" id="IPR020103">
    <property type="entry name" value="PsdUridine_synth_cat_dom_sf"/>
</dbReference>
<proteinExistence type="predicted"/>
<sequence>MNGKDGAPPPAPCGTLDVIYENEEVLVVSKPPDMPMDGDEAVYGRTIESLAYAHMKASGIFDEAHEQLRQEKKRKKQLKFVHQLDFSTSGVLCLAFTRDMAARLAHCFEMRTARKYYVALLHGHVPGDVMPPKDGASRGELGPTSASETGLRRSPFVMWADACHNAWKGVGCIEAVCTGRRYGDAPASSVAEDELAVFRQLLRGPHEAVLEANAQVDAKGASGGESAIVVHRFRSGRSASPSPATSAPEQSSPLSADAVEDLIHRTLSEKTASPSILLVRLPVGYDLTDPRHFRMAVTSEHGRDATTSLLVLKRTYLAETPPAEGEPPPRDAIASDLASARRYPVTLVLLAPHTGRRHQLRVHCRAIGVPILGDTLYSCELPWCADSLLGPSALAWGAAGARRMYLHAWRLLLPGALTRCLDDAERVALKKKRRRETLGLSDAGDASVPASCCEWTEFVASVDFSELCVQDAEDWEGQVVH</sequence>
<feature type="region of interest" description="Disordered" evidence="1">
    <location>
        <begin position="236"/>
        <end position="255"/>
    </location>
</feature>
<feature type="domain" description="Pseudouridine synthase RsuA/RluA-like" evidence="2">
    <location>
        <begin position="25"/>
        <end position="129"/>
    </location>
</feature>